<dbReference type="PROSITE" id="PS51257">
    <property type="entry name" value="PROKAR_LIPOPROTEIN"/>
    <property type="match status" value="1"/>
</dbReference>
<name>A0ABT0PN40_9FLAO</name>
<dbReference type="RefSeq" id="WP_249655954.1">
    <property type="nucleotide sequence ID" value="NZ_JAMFMA010000001.1"/>
</dbReference>
<evidence type="ECO:0000313" key="7">
    <source>
        <dbReference type="Proteomes" id="UP001203607"/>
    </source>
</evidence>
<dbReference type="InterPro" id="IPR002569">
    <property type="entry name" value="Met_Sox_Rdtase_MsrA_dom"/>
</dbReference>
<evidence type="ECO:0000256" key="1">
    <source>
        <dbReference type="ARBA" id="ARBA00023002"/>
    </source>
</evidence>
<gene>
    <name evidence="4 6" type="primary">msrA</name>
    <name evidence="6" type="ORF">M3P19_02050</name>
</gene>
<evidence type="ECO:0000259" key="5">
    <source>
        <dbReference type="Pfam" id="PF01625"/>
    </source>
</evidence>
<evidence type="ECO:0000256" key="3">
    <source>
        <dbReference type="ARBA" id="ARBA00048782"/>
    </source>
</evidence>
<protein>
    <recommendedName>
        <fullName evidence="4">Peptide methionine sulfoxide reductase MsrA</fullName>
        <shortName evidence="4">Protein-methionine-S-oxide reductase</shortName>
        <ecNumber evidence="4">1.8.4.11</ecNumber>
    </recommendedName>
    <alternativeName>
        <fullName evidence="4">Peptide-methionine (S)-S-oxide reductase</fullName>
        <shortName evidence="4">Peptide Met(O) reductase</shortName>
    </alternativeName>
</protein>
<feature type="active site" evidence="4">
    <location>
        <position position="58"/>
    </location>
</feature>
<dbReference type="EMBL" id="JAMFMA010000001">
    <property type="protein sequence ID" value="MCL6272769.1"/>
    <property type="molecule type" value="Genomic_DNA"/>
</dbReference>
<organism evidence="6 7">
    <name type="scientific">Flagellimonas spongiicola</name>
    <dbReference type="NCBI Taxonomy" id="2942208"/>
    <lineage>
        <taxon>Bacteria</taxon>
        <taxon>Pseudomonadati</taxon>
        <taxon>Bacteroidota</taxon>
        <taxon>Flavobacteriia</taxon>
        <taxon>Flavobacteriales</taxon>
        <taxon>Flavobacteriaceae</taxon>
        <taxon>Flagellimonas</taxon>
    </lineage>
</organism>
<reference evidence="6 7" key="1">
    <citation type="submission" date="2022-05" db="EMBL/GenBank/DDBJ databases">
        <authorList>
            <person name="Park J.-S."/>
        </authorList>
    </citation>
    <scope>NUCLEOTIDE SEQUENCE [LARGE SCALE GENOMIC DNA]</scope>
    <source>
        <strain evidence="6 7">2012CJ35-5</strain>
    </source>
</reference>
<feature type="domain" description="Peptide methionine sulphoxide reductase MsrA" evidence="5">
    <location>
        <begin position="51"/>
        <end position="202"/>
    </location>
</feature>
<accession>A0ABT0PN40</accession>
<evidence type="ECO:0000256" key="4">
    <source>
        <dbReference type="HAMAP-Rule" id="MF_01401"/>
    </source>
</evidence>
<keyword evidence="7" id="KW-1185">Reference proteome</keyword>
<dbReference type="SUPFAM" id="SSF55068">
    <property type="entry name" value="Peptide methionine sulfoxide reductase"/>
    <property type="match status" value="1"/>
</dbReference>
<keyword evidence="1 4" id="KW-0560">Oxidoreductase</keyword>
<dbReference type="EC" id="1.8.4.11" evidence="4"/>
<dbReference type="Pfam" id="PF01625">
    <property type="entry name" value="PMSR"/>
    <property type="match status" value="1"/>
</dbReference>
<comment type="similarity">
    <text evidence="4">Belongs to the MsrA Met sulfoxide reductase family.</text>
</comment>
<dbReference type="PANTHER" id="PTHR43774:SF1">
    <property type="entry name" value="PEPTIDE METHIONINE SULFOXIDE REDUCTASE MSRA 2"/>
    <property type="match status" value="1"/>
</dbReference>
<dbReference type="NCBIfam" id="TIGR00401">
    <property type="entry name" value="msrA"/>
    <property type="match status" value="1"/>
</dbReference>
<comment type="caution">
    <text evidence="6">The sequence shown here is derived from an EMBL/GenBank/DDBJ whole genome shotgun (WGS) entry which is preliminary data.</text>
</comment>
<dbReference type="HAMAP" id="MF_01401">
    <property type="entry name" value="MsrA"/>
    <property type="match status" value="1"/>
</dbReference>
<comment type="function">
    <text evidence="4">Has an important function as a repair enzyme for proteins that have been inactivated by oxidation. Catalyzes the reversible oxidation-reduction of methionine sulfoxide in proteins to methionine.</text>
</comment>
<dbReference type="Proteomes" id="UP001203607">
    <property type="component" value="Unassembled WGS sequence"/>
</dbReference>
<comment type="catalytic activity">
    <reaction evidence="2 4">
        <text>L-methionyl-[protein] + [thioredoxin]-disulfide + H2O = L-methionyl-(S)-S-oxide-[protein] + [thioredoxin]-dithiol</text>
        <dbReference type="Rhea" id="RHEA:14217"/>
        <dbReference type="Rhea" id="RHEA-COMP:10698"/>
        <dbReference type="Rhea" id="RHEA-COMP:10700"/>
        <dbReference type="Rhea" id="RHEA-COMP:12313"/>
        <dbReference type="Rhea" id="RHEA-COMP:12315"/>
        <dbReference type="ChEBI" id="CHEBI:15377"/>
        <dbReference type="ChEBI" id="CHEBI:16044"/>
        <dbReference type="ChEBI" id="CHEBI:29950"/>
        <dbReference type="ChEBI" id="CHEBI:44120"/>
        <dbReference type="ChEBI" id="CHEBI:50058"/>
        <dbReference type="EC" id="1.8.4.11"/>
    </reaction>
</comment>
<comment type="catalytic activity">
    <reaction evidence="3 4">
        <text>[thioredoxin]-disulfide + L-methionine + H2O = L-methionine (S)-S-oxide + [thioredoxin]-dithiol</text>
        <dbReference type="Rhea" id="RHEA:19993"/>
        <dbReference type="Rhea" id="RHEA-COMP:10698"/>
        <dbReference type="Rhea" id="RHEA-COMP:10700"/>
        <dbReference type="ChEBI" id="CHEBI:15377"/>
        <dbReference type="ChEBI" id="CHEBI:29950"/>
        <dbReference type="ChEBI" id="CHEBI:50058"/>
        <dbReference type="ChEBI" id="CHEBI:57844"/>
        <dbReference type="ChEBI" id="CHEBI:58772"/>
        <dbReference type="EC" id="1.8.4.11"/>
    </reaction>
</comment>
<evidence type="ECO:0000313" key="6">
    <source>
        <dbReference type="EMBL" id="MCL6272769.1"/>
    </source>
</evidence>
<proteinExistence type="inferred from homology"/>
<evidence type="ECO:0000256" key="2">
    <source>
        <dbReference type="ARBA" id="ARBA00047806"/>
    </source>
</evidence>
<dbReference type="GO" id="GO:0008113">
    <property type="term" value="F:peptide-methionine (S)-S-oxide reductase activity"/>
    <property type="evidence" value="ECO:0007669"/>
    <property type="project" value="UniProtKB-EC"/>
</dbReference>
<dbReference type="PANTHER" id="PTHR43774">
    <property type="entry name" value="PEPTIDE METHIONINE SULFOXIDE REDUCTASE"/>
    <property type="match status" value="1"/>
</dbReference>
<dbReference type="InterPro" id="IPR036509">
    <property type="entry name" value="Met_Sox_Rdtase_MsrA_sf"/>
</dbReference>
<sequence length="227" mass="26052">MRLLLFGMLFIASTACKPKTTSTVQENTASIQEKMEEKTPMSKQDLEGYETAYFASGCFWCVEAIYESVKGVKEVYSGYSGGPEENPTYEDVAYGRTGHAEAVEVYYDPNVISFTELVQVFFGSHDPTSLNRQGPDRGAQYRSIAFYKSDKEREIITKYMEALEASNVYGRPIVTQVVPFEKFYIAEAYHQDYERRNPNNSYIRNVSIPRLNRFKANFNTYLKDESH</sequence>
<dbReference type="Gene3D" id="3.30.1060.10">
    <property type="entry name" value="Peptide methionine sulphoxide reductase MsrA"/>
    <property type="match status" value="1"/>
</dbReference>